<dbReference type="CDD" id="cd16833">
    <property type="entry name" value="YfiH"/>
    <property type="match status" value="1"/>
</dbReference>
<keyword evidence="3" id="KW-0808">Transferase</keyword>
<accession>A0ABP8QIW6</accession>
<comment type="catalytic activity">
    <reaction evidence="9">
        <text>S-methyl-5'-thioadenosine + phosphate = 5-(methylsulfanyl)-alpha-D-ribose 1-phosphate + adenine</text>
        <dbReference type="Rhea" id="RHEA:11852"/>
        <dbReference type="ChEBI" id="CHEBI:16708"/>
        <dbReference type="ChEBI" id="CHEBI:17509"/>
        <dbReference type="ChEBI" id="CHEBI:43474"/>
        <dbReference type="ChEBI" id="CHEBI:58533"/>
        <dbReference type="EC" id="2.4.2.28"/>
    </reaction>
    <physiologicalReaction direction="left-to-right" evidence="9">
        <dbReference type="Rhea" id="RHEA:11853"/>
    </physiologicalReaction>
</comment>
<evidence type="ECO:0000313" key="11">
    <source>
        <dbReference type="EMBL" id="GAA4503206.1"/>
    </source>
</evidence>
<dbReference type="RefSeq" id="WP_345014424.1">
    <property type="nucleotide sequence ID" value="NZ_BAABFC010000024.1"/>
</dbReference>
<proteinExistence type="inferred from homology"/>
<evidence type="ECO:0000256" key="3">
    <source>
        <dbReference type="ARBA" id="ARBA00022679"/>
    </source>
</evidence>
<protein>
    <recommendedName>
        <fullName evidence="10">Purine nucleoside phosphorylase</fullName>
    </recommendedName>
</protein>
<reference evidence="12" key="1">
    <citation type="journal article" date="2019" name="Int. J. Syst. Evol. Microbiol.">
        <title>The Global Catalogue of Microorganisms (GCM) 10K type strain sequencing project: providing services to taxonomists for standard genome sequencing and annotation.</title>
        <authorList>
            <consortium name="The Broad Institute Genomics Platform"/>
            <consortium name="The Broad Institute Genome Sequencing Center for Infectious Disease"/>
            <person name="Wu L."/>
            <person name="Ma J."/>
        </authorList>
    </citation>
    <scope>NUCLEOTIDE SEQUENCE [LARGE SCALE GENOMIC DNA]</scope>
    <source>
        <strain evidence="12">JCM 32226</strain>
    </source>
</reference>
<evidence type="ECO:0000256" key="8">
    <source>
        <dbReference type="ARBA" id="ARBA00048968"/>
    </source>
</evidence>
<evidence type="ECO:0000256" key="9">
    <source>
        <dbReference type="ARBA" id="ARBA00049893"/>
    </source>
</evidence>
<dbReference type="Pfam" id="PF02578">
    <property type="entry name" value="Cu-oxidase_4"/>
    <property type="match status" value="1"/>
</dbReference>
<dbReference type="NCBIfam" id="TIGR00726">
    <property type="entry name" value="peptidoglycan editing factor PgeF"/>
    <property type="match status" value="1"/>
</dbReference>
<evidence type="ECO:0000256" key="7">
    <source>
        <dbReference type="ARBA" id="ARBA00047989"/>
    </source>
</evidence>
<dbReference type="SUPFAM" id="SSF64438">
    <property type="entry name" value="CNF1/YfiH-like putative cysteine hydrolases"/>
    <property type="match status" value="1"/>
</dbReference>
<comment type="caution">
    <text evidence="11">The sequence shown here is derived from an EMBL/GenBank/DDBJ whole genome shotgun (WGS) entry which is preliminary data.</text>
</comment>
<evidence type="ECO:0000256" key="5">
    <source>
        <dbReference type="ARBA" id="ARBA00022801"/>
    </source>
</evidence>
<evidence type="ECO:0000256" key="2">
    <source>
        <dbReference type="ARBA" id="ARBA00007353"/>
    </source>
</evidence>
<dbReference type="Gene3D" id="3.60.140.10">
    <property type="entry name" value="CNF1/YfiH-like putative cysteine hydrolases"/>
    <property type="match status" value="1"/>
</dbReference>
<keyword evidence="4" id="KW-0479">Metal-binding</keyword>
<comment type="similarity">
    <text evidence="2 10">Belongs to the purine nucleoside phosphorylase YfiH/LACC1 family.</text>
</comment>
<name>A0ABP8QIW6_9GAMM</name>
<keyword evidence="12" id="KW-1185">Reference proteome</keyword>
<comment type="catalytic activity">
    <reaction evidence="7">
        <text>adenosine + H2O + H(+) = inosine + NH4(+)</text>
        <dbReference type="Rhea" id="RHEA:24408"/>
        <dbReference type="ChEBI" id="CHEBI:15377"/>
        <dbReference type="ChEBI" id="CHEBI:15378"/>
        <dbReference type="ChEBI" id="CHEBI:16335"/>
        <dbReference type="ChEBI" id="CHEBI:17596"/>
        <dbReference type="ChEBI" id="CHEBI:28938"/>
        <dbReference type="EC" id="3.5.4.4"/>
    </reaction>
    <physiologicalReaction direction="left-to-right" evidence="7">
        <dbReference type="Rhea" id="RHEA:24409"/>
    </physiologicalReaction>
</comment>
<dbReference type="PANTHER" id="PTHR30616">
    <property type="entry name" value="UNCHARACTERIZED PROTEIN YFIH"/>
    <property type="match status" value="1"/>
</dbReference>
<dbReference type="Proteomes" id="UP001501321">
    <property type="component" value="Unassembled WGS sequence"/>
</dbReference>
<dbReference type="InterPro" id="IPR038371">
    <property type="entry name" value="Cu_polyphenol_OxRdtase_sf"/>
</dbReference>
<evidence type="ECO:0000256" key="6">
    <source>
        <dbReference type="ARBA" id="ARBA00022833"/>
    </source>
</evidence>
<keyword evidence="5" id="KW-0378">Hydrolase</keyword>
<dbReference type="InterPro" id="IPR003730">
    <property type="entry name" value="Cu_polyphenol_OxRdtase"/>
</dbReference>
<sequence>MDLIRPQWPAPARVQACFTTRDGGISQGVYAGLNLGNHVADAPADVAQNRQHLRQMLGLASEPLWLEQVHGTAVFDCQAVAPQQPPRADAAITRLPGQALTVMTADCLPVLLCDEAGSVVATAHAGWRGLCDGVLEQTVQAMGVPGEQLLAWLGPAIGPKAFEVGDEVRAAFLARDPAAVAAFHPHVPGKWWADLPLLARQRLASVGVGQVSGGDLCTHSDAQRFYSYRRDGQTGRMAGLIWLMS</sequence>
<comment type="catalytic activity">
    <reaction evidence="8">
        <text>adenosine + phosphate = alpha-D-ribose 1-phosphate + adenine</text>
        <dbReference type="Rhea" id="RHEA:27642"/>
        <dbReference type="ChEBI" id="CHEBI:16335"/>
        <dbReference type="ChEBI" id="CHEBI:16708"/>
        <dbReference type="ChEBI" id="CHEBI:43474"/>
        <dbReference type="ChEBI" id="CHEBI:57720"/>
        <dbReference type="EC" id="2.4.2.1"/>
    </reaction>
    <physiologicalReaction direction="left-to-right" evidence="8">
        <dbReference type="Rhea" id="RHEA:27643"/>
    </physiologicalReaction>
</comment>
<evidence type="ECO:0000256" key="10">
    <source>
        <dbReference type="RuleBase" id="RU361274"/>
    </source>
</evidence>
<gene>
    <name evidence="11" type="primary">pgeF</name>
    <name evidence="11" type="ORF">GCM10023095_29090</name>
</gene>
<evidence type="ECO:0000256" key="1">
    <source>
        <dbReference type="ARBA" id="ARBA00000553"/>
    </source>
</evidence>
<dbReference type="InterPro" id="IPR011324">
    <property type="entry name" value="Cytotoxic_necrot_fac-like_cat"/>
</dbReference>
<dbReference type="PANTHER" id="PTHR30616:SF2">
    <property type="entry name" value="PURINE NUCLEOSIDE PHOSPHORYLASE LACC1"/>
    <property type="match status" value="1"/>
</dbReference>
<evidence type="ECO:0000313" key="12">
    <source>
        <dbReference type="Proteomes" id="UP001501321"/>
    </source>
</evidence>
<keyword evidence="6" id="KW-0862">Zinc</keyword>
<comment type="catalytic activity">
    <reaction evidence="1">
        <text>inosine + phosphate = alpha-D-ribose 1-phosphate + hypoxanthine</text>
        <dbReference type="Rhea" id="RHEA:27646"/>
        <dbReference type="ChEBI" id="CHEBI:17368"/>
        <dbReference type="ChEBI" id="CHEBI:17596"/>
        <dbReference type="ChEBI" id="CHEBI:43474"/>
        <dbReference type="ChEBI" id="CHEBI:57720"/>
        <dbReference type="EC" id="2.4.2.1"/>
    </reaction>
    <physiologicalReaction direction="left-to-right" evidence="1">
        <dbReference type="Rhea" id="RHEA:27647"/>
    </physiologicalReaction>
</comment>
<evidence type="ECO:0000256" key="4">
    <source>
        <dbReference type="ARBA" id="ARBA00022723"/>
    </source>
</evidence>
<dbReference type="EMBL" id="BAABFC010000024">
    <property type="protein sequence ID" value="GAA4503206.1"/>
    <property type="molecule type" value="Genomic_DNA"/>
</dbReference>
<organism evidence="11 12">
    <name type="scientific">Pseudaeromonas paramecii</name>
    <dbReference type="NCBI Taxonomy" id="2138166"/>
    <lineage>
        <taxon>Bacteria</taxon>
        <taxon>Pseudomonadati</taxon>
        <taxon>Pseudomonadota</taxon>
        <taxon>Gammaproteobacteria</taxon>
        <taxon>Aeromonadales</taxon>
        <taxon>Aeromonadaceae</taxon>
        <taxon>Pseudaeromonas</taxon>
    </lineage>
</organism>